<keyword evidence="3" id="KW-0808">Transferase</keyword>
<evidence type="ECO:0000313" key="16">
    <source>
        <dbReference type="Proteomes" id="UP000807504"/>
    </source>
</evidence>
<feature type="compositionally biased region" description="Basic and acidic residues" evidence="11">
    <location>
        <begin position="645"/>
        <end position="654"/>
    </location>
</feature>
<dbReference type="Pfam" id="PF00069">
    <property type="entry name" value="Pkinase"/>
    <property type="match status" value="1"/>
</dbReference>
<dbReference type="InterPro" id="IPR036116">
    <property type="entry name" value="FN3_sf"/>
</dbReference>
<dbReference type="Gene3D" id="2.60.40.10">
    <property type="entry name" value="Immunoglobulins"/>
    <property type="match status" value="3"/>
</dbReference>
<dbReference type="FunFam" id="1.10.510.10:FF:000175">
    <property type="entry name" value="Myosin light chain kinase, smooth muscle"/>
    <property type="match status" value="1"/>
</dbReference>
<dbReference type="CDD" id="cd14103">
    <property type="entry name" value="STKc_MLCK"/>
    <property type="match status" value="1"/>
</dbReference>
<dbReference type="Gene3D" id="1.10.510.10">
    <property type="entry name" value="Transferase(Phosphotransferase) domain 1"/>
    <property type="match status" value="1"/>
</dbReference>
<dbReference type="Pfam" id="PF00041">
    <property type="entry name" value="fn3"/>
    <property type="match status" value="1"/>
</dbReference>
<accession>A0A8T0FW53</accession>
<dbReference type="InterPro" id="IPR036179">
    <property type="entry name" value="Ig-like_dom_sf"/>
</dbReference>
<dbReference type="PRINTS" id="PR00014">
    <property type="entry name" value="FNTYPEIII"/>
</dbReference>
<evidence type="ECO:0000256" key="10">
    <source>
        <dbReference type="PROSITE-ProRule" id="PRU10141"/>
    </source>
</evidence>
<feature type="compositionally biased region" description="Polar residues" evidence="11">
    <location>
        <begin position="146"/>
        <end position="157"/>
    </location>
</feature>
<keyword evidence="16" id="KW-1185">Reference proteome</keyword>
<dbReference type="InterPro" id="IPR013783">
    <property type="entry name" value="Ig-like_fold"/>
</dbReference>
<comment type="caution">
    <text evidence="15">The sequence shown here is derived from an EMBL/GenBank/DDBJ whole genome shotgun (WGS) entry which is preliminary data.</text>
</comment>
<keyword evidence="6 15" id="KW-0418">Kinase</keyword>
<dbReference type="PROSITE" id="PS50835">
    <property type="entry name" value="IG_LIKE"/>
    <property type="match status" value="2"/>
</dbReference>
<dbReference type="Pfam" id="PF07679">
    <property type="entry name" value="I-set"/>
    <property type="match status" value="2"/>
</dbReference>
<evidence type="ECO:0000256" key="5">
    <source>
        <dbReference type="ARBA" id="ARBA00022741"/>
    </source>
</evidence>
<evidence type="ECO:0000256" key="11">
    <source>
        <dbReference type="SAM" id="MobiDB-lite"/>
    </source>
</evidence>
<evidence type="ECO:0000259" key="12">
    <source>
        <dbReference type="PROSITE" id="PS50011"/>
    </source>
</evidence>
<sequence length="1457" mass="163728">MNSRSCPSPRRSLRACAPRFLQSLQVRDENEVRVFECHVDGYPRPDIRWEKSGRPIGKSRRVHMTRSGDKCLLQIRMPQIEDMGVYSCIATNIVGTATTQFKVGSAGIQKMNGTSNHRLSPAVKKPVRSRSMERSLESLSDEKCHQSVSRNRSQSGSRKSKQDPPKSRISTFANHIWKRNDHSVEKPPTEAQTQKREILIDISKKQLSKSMDDCRKNKRSFLNRVKIPDIFSAQKAETESEPFKNILNGSDVENHLKNSEIITEHNSKNSIKGVVPNNSVCSRGRSAVDDAPIQLSTRERIAAYMKRFETQQKTGRNKETAYELEMKKVKSKETLEKSRSLKRNISNEKKLAEKEENKLLVPSENDNSIFNFSKFMRRKSCDSDRRQNESSFIEVKLVNTSLDLECTSNEKERNNSTVGDLMELDEDQNKQNAIGHVDIVPNNTFSIVAEKSIPTKNYLMVENSKDEALLGRENTIPEDVGNENKSQNEAERSVDDKTFFSFSKFMRRKSSDSSKRNSSEDVRLDVTAVNSSAKHRNSLPSSNTNVDTSTDFKNGSVKDVREFKILENEKAFESVININESLQVKKKCNEKELEKVEEGKTSERKDADSSFFNLSKFLRRKSSDNSKKQNDEEKKIQDSSSNPDQESKVEEKNSASHLVLNVNRIAESNSAYDSDNSNPVVFLKCNVPSNKRNCDENVEEIKNTSSLYSSSDLDLGALEPIDTNLLDTFEDLKSADQNHPDIHDNIDFDTRVGGLKDIQDLTHGALHLRSHFSESSNDYPTTGSQASFQGDGKSTGRALPLIHIEQEDGDDDFKLEEDVVEGSISNEPCEETLDDQQVPRSLPIKKPLKGRIGYSSPLIEEECEDLPDEESQTLTLKTDLQRVSSPVESPARIVKGPQSVTVLRGESVTLAICFNGYPPPKVTWMKGGRVLSDEGGRLSILDGREMSVVTVNDVTADDSGKYVVSVENQGGGDSCFASVAVVGFPEPPGGEPTASEVTDHSLVLSWYGSMYDGGSVVTGYVVEMCTLPDKKWHKVASSVNTSCSVPGLSKGQRYIFRVRAENRYGTSHPSKESKIIRLDDFLNDESSEEEEPAEELSAPITIESGNNFTERFDLKEEVGKGRFGTVYRCVERSCSRPRAAKVIRCLKVKDKEKVRQEIEIMSRLHHPKLMQVLAAFESGRNMIMVMEYISGGELFERVIADDFVLTEQDCILFMRQICDGVAYMHRNNVLHLDLKPENILCKTRTSHKIKIIDFGLARIYQQDDSLRILFGTPEFVAPEVINYEPVCPASDMWSVGVICYVLLSGLSPFMGDNDTETFANITRGEMDFDDEAFDEISDDAKDFISKLLVKNVRNRMSSEQCLKHPWLATAGLSQKRPLSTEKLKRFIIRRKWQKSGTAIRALGRMVSLSRSSLGSSCDSYSPLGSPTSSRSRSRSSIISRSETTESAESDVFQDLSR</sequence>
<feature type="compositionally biased region" description="Low complexity" evidence="11">
    <location>
        <begin position="1411"/>
        <end position="1446"/>
    </location>
</feature>
<organism evidence="15 16">
    <name type="scientific">Argiope bruennichi</name>
    <name type="common">Wasp spider</name>
    <name type="synonym">Aranea bruennichi</name>
    <dbReference type="NCBI Taxonomy" id="94029"/>
    <lineage>
        <taxon>Eukaryota</taxon>
        <taxon>Metazoa</taxon>
        <taxon>Ecdysozoa</taxon>
        <taxon>Arthropoda</taxon>
        <taxon>Chelicerata</taxon>
        <taxon>Arachnida</taxon>
        <taxon>Araneae</taxon>
        <taxon>Araneomorphae</taxon>
        <taxon>Entelegynae</taxon>
        <taxon>Araneoidea</taxon>
        <taxon>Araneidae</taxon>
        <taxon>Argiope</taxon>
    </lineage>
</organism>
<evidence type="ECO:0000256" key="7">
    <source>
        <dbReference type="ARBA" id="ARBA00022840"/>
    </source>
</evidence>
<keyword evidence="4" id="KW-0677">Repeat</keyword>
<feature type="region of interest" description="Disordered" evidence="11">
    <location>
        <begin position="472"/>
        <end position="493"/>
    </location>
</feature>
<reference evidence="15" key="1">
    <citation type="journal article" date="2020" name="bioRxiv">
        <title>Chromosome-level reference genome of the European wasp spider Argiope bruennichi: a resource for studies on range expansion and evolutionary adaptation.</title>
        <authorList>
            <person name="Sheffer M.M."/>
            <person name="Hoppe A."/>
            <person name="Krehenwinkel H."/>
            <person name="Uhl G."/>
            <person name="Kuss A.W."/>
            <person name="Jensen L."/>
            <person name="Jensen C."/>
            <person name="Gillespie R.G."/>
            <person name="Hoff K.J."/>
            <person name="Prost S."/>
        </authorList>
    </citation>
    <scope>NUCLEOTIDE SEQUENCE</scope>
</reference>
<feature type="domain" description="Ig-like" evidence="13">
    <location>
        <begin position="18"/>
        <end position="104"/>
    </location>
</feature>
<feature type="domain" description="Ig-like" evidence="13">
    <location>
        <begin position="890"/>
        <end position="980"/>
    </location>
</feature>
<dbReference type="PANTHER" id="PTHR47633">
    <property type="entry name" value="IMMUNOGLOBULIN"/>
    <property type="match status" value="1"/>
</dbReference>
<dbReference type="InterPro" id="IPR003961">
    <property type="entry name" value="FN3_dom"/>
</dbReference>
<dbReference type="Gene3D" id="3.30.200.20">
    <property type="entry name" value="Phosphorylase Kinase, domain 1"/>
    <property type="match status" value="1"/>
</dbReference>
<evidence type="ECO:0000256" key="9">
    <source>
        <dbReference type="ARBA" id="ARBA00023319"/>
    </source>
</evidence>
<dbReference type="SUPFAM" id="SSF49265">
    <property type="entry name" value="Fibronectin type III"/>
    <property type="match status" value="1"/>
</dbReference>
<comment type="similarity">
    <text evidence="1">Belongs to the protein kinase superfamily. CAMK Ser/Thr protein kinase family.</text>
</comment>
<dbReference type="PROSITE" id="PS50011">
    <property type="entry name" value="PROTEIN_KINASE_DOM"/>
    <property type="match status" value="1"/>
</dbReference>
<dbReference type="PROSITE" id="PS00107">
    <property type="entry name" value="PROTEIN_KINASE_ATP"/>
    <property type="match status" value="1"/>
</dbReference>
<dbReference type="FunFam" id="2.60.40.10:FF:000107">
    <property type="entry name" value="Myosin, light chain kinase a"/>
    <property type="match status" value="1"/>
</dbReference>
<reference evidence="15" key="2">
    <citation type="submission" date="2020-06" db="EMBL/GenBank/DDBJ databases">
        <authorList>
            <person name="Sheffer M."/>
        </authorList>
    </citation>
    <scope>NUCLEOTIDE SEQUENCE</scope>
</reference>
<dbReference type="GO" id="GO:0004674">
    <property type="term" value="F:protein serine/threonine kinase activity"/>
    <property type="evidence" value="ECO:0007669"/>
    <property type="project" value="UniProtKB-KW"/>
</dbReference>
<dbReference type="Proteomes" id="UP000807504">
    <property type="component" value="Unassembled WGS sequence"/>
</dbReference>
<evidence type="ECO:0000256" key="1">
    <source>
        <dbReference type="ARBA" id="ARBA00006692"/>
    </source>
</evidence>
<name>A0A8T0FW53_ARGBR</name>
<evidence type="ECO:0000256" key="3">
    <source>
        <dbReference type="ARBA" id="ARBA00022679"/>
    </source>
</evidence>
<dbReference type="InterPro" id="IPR003599">
    <property type="entry name" value="Ig_sub"/>
</dbReference>
<dbReference type="InterPro" id="IPR011009">
    <property type="entry name" value="Kinase-like_dom_sf"/>
</dbReference>
<evidence type="ECO:0000259" key="14">
    <source>
        <dbReference type="PROSITE" id="PS50853"/>
    </source>
</evidence>
<keyword evidence="5 10" id="KW-0547">Nucleotide-binding</keyword>
<dbReference type="SUPFAM" id="SSF48726">
    <property type="entry name" value="Immunoglobulin"/>
    <property type="match status" value="2"/>
</dbReference>
<dbReference type="InterPro" id="IPR013098">
    <property type="entry name" value="Ig_I-set"/>
</dbReference>
<feature type="region of interest" description="Disordered" evidence="11">
    <location>
        <begin position="1411"/>
        <end position="1457"/>
    </location>
</feature>
<keyword evidence="2" id="KW-0723">Serine/threonine-protein kinase</keyword>
<dbReference type="FunFam" id="3.30.200.20:FF:000315">
    <property type="entry name" value="Calcium-dependent protein kinase 3"/>
    <property type="match status" value="1"/>
</dbReference>
<keyword evidence="8" id="KW-1015">Disulfide bond</keyword>
<keyword evidence="9" id="KW-0393">Immunoglobulin domain</keyword>
<dbReference type="PROSITE" id="PS50853">
    <property type="entry name" value="FN3"/>
    <property type="match status" value="1"/>
</dbReference>
<gene>
    <name evidence="15" type="ORF">HNY73_003213</name>
</gene>
<evidence type="ECO:0000256" key="6">
    <source>
        <dbReference type="ARBA" id="ARBA00022777"/>
    </source>
</evidence>
<evidence type="ECO:0000313" key="15">
    <source>
        <dbReference type="EMBL" id="KAF8795357.1"/>
    </source>
</evidence>
<feature type="domain" description="Fibronectin type-III" evidence="14">
    <location>
        <begin position="988"/>
        <end position="1081"/>
    </location>
</feature>
<feature type="compositionally biased region" description="Polar residues" evidence="11">
    <location>
        <begin position="773"/>
        <end position="788"/>
    </location>
</feature>
<keyword evidence="7 10" id="KW-0067">ATP-binding</keyword>
<dbReference type="SMART" id="SM00060">
    <property type="entry name" value="FN3"/>
    <property type="match status" value="1"/>
</dbReference>
<feature type="compositionally biased region" description="Basic and acidic residues" evidence="11">
    <location>
        <begin position="130"/>
        <end position="145"/>
    </location>
</feature>
<feature type="compositionally biased region" description="Basic and acidic residues" evidence="11">
    <location>
        <begin position="621"/>
        <end position="637"/>
    </location>
</feature>
<dbReference type="SMART" id="SM00220">
    <property type="entry name" value="S_TKc"/>
    <property type="match status" value="1"/>
</dbReference>
<feature type="binding site" evidence="10">
    <location>
        <position position="1141"/>
    </location>
    <ligand>
        <name>ATP</name>
        <dbReference type="ChEBI" id="CHEBI:30616"/>
    </ligand>
</feature>
<feature type="region of interest" description="Disordered" evidence="11">
    <location>
        <begin position="773"/>
        <end position="795"/>
    </location>
</feature>
<dbReference type="EMBL" id="JABXBU010000002">
    <property type="protein sequence ID" value="KAF8795357.1"/>
    <property type="molecule type" value="Genomic_DNA"/>
</dbReference>
<dbReference type="InterPro" id="IPR000719">
    <property type="entry name" value="Prot_kinase_dom"/>
</dbReference>
<dbReference type="GO" id="GO:0005524">
    <property type="term" value="F:ATP binding"/>
    <property type="evidence" value="ECO:0007669"/>
    <property type="project" value="UniProtKB-UniRule"/>
</dbReference>
<evidence type="ECO:0000256" key="2">
    <source>
        <dbReference type="ARBA" id="ARBA00022527"/>
    </source>
</evidence>
<feature type="region of interest" description="Disordered" evidence="11">
    <location>
        <begin position="621"/>
        <end position="655"/>
    </location>
</feature>
<dbReference type="CDD" id="cd00063">
    <property type="entry name" value="FN3"/>
    <property type="match status" value="1"/>
</dbReference>
<dbReference type="InterPro" id="IPR003598">
    <property type="entry name" value="Ig_sub2"/>
</dbReference>
<dbReference type="GO" id="GO:0009653">
    <property type="term" value="P:anatomical structure morphogenesis"/>
    <property type="evidence" value="ECO:0007669"/>
    <property type="project" value="UniProtKB-ARBA"/>
</dbReference>
<dbReference type="SMART" id="SM00409">
    <property type="entry name" value="IG"/>
    <property type="match status" value="2"/>
</dbReference>
<dbReference type="FunFam" id="2.60.40.10:FF:000032">
    <property type="entry name" value="palladin isoform X1"/>
    <property type="match status" value="1"/>
</dbReference>
<dbReference type="SMART" id="SM00408">
    <property type="entry name" value="IGc2"/>
    <property type="match status" value="2"/>
</dbReference>
<feature type="region of interest" description="Disordered" evidence="11">
    <location>
        <begin position="528"/>
        <end position="553"/>
    </location>
</feature>
<dbReference type="InterPro" id="IPR008271">
    <property type="entry name" value="Ser/Thr_kinase_AS"/>
</dbReference>
<evidence type="ECO:0000256" key="8">
    <source>
        <dbReference type="ARBA" id="ARBA00023157"/>
    </source>
</evidence>
<evidence type="ECO:0000259" key="13">
    <source>
        <dbReference type="PROSITE" id="PS50835"/>
    </source>
</evidence>
<proteinExistence type="inferred from homology"/>
<dbReference type="PANTHER" id="PTHR47633:SF7">
    <property type="entry name" value="TITIN HOMOLOG"/>
    <property type="match status" value="1"/>
</dbReference>
<dbReference type="InterPro" id="IPR017441">
    <property type="entry name" value="Protein_kinase_ATP_BS"/>
</dbReference>
<protein>
    <submittedName>
        <fullName evidence="15">Myosin light chain kinase like protein</fullName>
    </submittedName>
</protein>
<evidence type="ECO:0000256" key="4">
    <source>
        <dbReference type="ARBA" id="ARBA00022737"/>
    </source>
</evidence>
<dbReference type="InterPro" id="IPR007110">
    <property type="entry name" value="Ig-like_dom"/>
</dbReference>
<dbReference type="PROSITE" id="PS00108">
    <property type="entry name" value="PROTEIN_KINASE_ST"/>
    <property type="match status" value="1"/>
</dbReference>
<feature type="region of interest" description="Disordered" evidence="11">
    <location>
        <begin position="110"/>
        <end position="195"/>
    </location>
</feature>
<feature type="domain" description="Protein kinase" evidence="12">
    <location>
        <begin position="1112"/>
        <end position="1367"/>
    </location>
</feature>
<dbReference type="SUPFAM" id="SSF56112">
    <property type="entry name" value="Protein kinase-like (PK-like)"/>
    <property type="match status" value="1"/>
</dbReference>
<feature type="compositionally biased region" description="Basic and acidic residues" evidence="11">
    <location>
        <begin position="178"/>
        <end position="195"/>
    </location>
</feature>
<dbReference type="GO" id="GO:0030154">
    <property type="term" value="P:cell differentiation"/>
    <property type="evidence" value="ECO:0007669"/>
    <property type="project" value="UniProtKB-ARBA"/>
</dbReference>